<evidence type="ECO:0000259" key="1">
    <source>
        <dbReference type="Pfam" id="PF12705"/>
    </source>
</evidence>
<accession>A0A955I3P3</accession>
<dbReference type="AlphaFoldDB" id="A0A955I3P3"/>
<dbReference type="InterPro" id="IPR011604">
    <property type="entry name" value="PDDEXK-like_dom_sf"/>
</dbReference>
<reference evidence="2" key="2">
    <citation type="journal article" date="2021" name="Microbiome">
        <title>Successional dynamics and alternative stable states in a saline activated sludge microbial community over 9 years.</title>
        <authorList>
            <person name="Wang Y."/>
            <person name="Ye J."/>
            <person name="Ju F."/>
            <person name="Liu L."/>
            <person name="Boyd J.A."/>
            <person name="Deng Y."/>
            <person name="Parks D.H."/>
            <person name="Jiang X."/>
            <person name="Yin X."/>
            <person name="Woodcroft B.J."/>
            <person name="Tyson G.W."/>
            <person name="Hugenholtz P."/>
            <person name="Polz M.F."/>
            <person name="Zhang T."/>
        </authorList>
    </citation>
    <scope>NUCLEOTIDE SEQUENCE</scope>
    <source>
        <strain evidence="2">HKST-UBA17</strain>
    </source>
</reference>
<sequence>MGKTKEKQYESWRFKYNEDKSLKAIKLSWSILSKWSTGRAYDQKEALQMLLARDAEREETDAMKEGSRIHKKIALKQMKLLPMMSDNVIFEGDRELGDFTNYFRVGVFDWLDMSLIVDAIDYENKLIIDWKTGSRNSTQHNKMQLYVYAYLMTKLQDNPLVPENAILAKVYEDTSGAIICSDFSMYSIDENKLAVAENYIETNASEIFNFLEENRRGTTKNME</sequence>
<feature type="domain" description="PD-(D/E)XK endonuclease-like" evidence="1">
    <location>
        <begin position="109"/>
        <end position="172"/>
    </location>
</feature>
<evidence type="ECO:0000313" key="3">
    <source>
        <dbReference type="Proteomes" id="UP000741282"/>
    </source>
</evidence>
<protein>
    <submittedName>
        <fullName evidence="2">PD-(D/E)XK nuclease family protein</fullName>
    </submittedName>
</protein>
<dbReference type="EMBL" id="JAGQLN010000035">
    <property type="protein sequence ID" value="MCA9377256.1"/>
    <property type="molecule type" value="Genomic_DNA"/>
</dbReference>
<name>A0A955I3P3_9BACT</name>
<gene>
    <name evidence="2" type="ORF">KC685_05050</name>
</gene>
<dbReference type="Gene3D" id="3.90.320.10">
    <property type="match status" value="1"/>
</dbReference>
<organism evidence="2 3">
    <name type="scientific">Candidatus Dojkabacteria bacterium</name>
    <dbReference type="NCBI Taxonomy" id="2099670"/>
    <lineage>
        <taxon>Bacteria</taxon>
        <taxon>Candidatus Dojkabacteria</taxon>
    </lineage>
</organism>
<proteinExistence type="predicted"/>
<evidence type="ECO:0000313" key="2">
    <source>
        <dbReference type="EMBL" id="MCA9377256.1"/>
    </source>
</evidence>
<dbReference type="Pfam" id="PF12705">
    <property type="entry name" value="PDDEXK_1"/>
    <property type="match status" value="1"/>
</dbReference>
<comment type="caution">
    <text evidence="2">The sequence shown here is derived from an EMBL/GenBank/DDBJ whole genome shotgun (WGS) entry which is preliminary data.</text>
</comment>
<reference evidence="2" key="1">
    <citation type="submission" date="2020-04" db="EMBL/GenBank/DDBJ databases">
        <authorList>
            <person name="Zhang T."/>
        </authorList>
    </citation>
    <scope>NUCLEOTIDE SEQUENCE</scope>
    <source>
        <strain evidence="2">HKST-UBA17</strain>
    </source>
</reference>
<dbReference type="Proteomes" id="UP000741282">
    <property type="component" value="Unassembled WGS sequence"/>
</dbReference>
<dbReference type="InterPro" id="IPR038726">
    <property type="entry name" value="PDDEXK_AddAB-type"/>
</dbReference>